<evidence type="ECO:0000313" key="6">
    <source>
        <dbReference type="EMBL" id="PPQ30660.1"/>
    </source>
</evidence>
<evidence type="ECO:0000256" key="2">
    <source>
        <dbReference type="ARBA" id="ARBA00022723"/>
    </source>
</evidence>
<dbReference type="SMART" id="SM00849">
    <property type="entry name" value="Lactamase_B"/>
    <property type="match status" value="1"/>
</dbReference>
<gene>
    <name evidence="6" type="ORF">CCS01_18765</name>
</gene>
<evidence type="ECO:0000256" key="4">
    <source>
        <dbReference type="ARBA" id="ARBA00022833"/>
    </source>
</evidence>
<dbReference type="GO" id="GO:0016787">
    <property type="term" value="F:hydrolase activity"/>
    <property type="evidence" value="ECO:0007669"/>
    <property type="project" value="UniProtKB-KW"/>
</dbReference>
<dbReference type="InterPro" id="IPR036866">
    <property type="entry name" value="RibonucZ/Hydroxyglut_hydro"/>
</dbReference>
<dbReference type="InterPro" id="IPR001279">
    <property type="entry name" value="Metallo-B-lactamas"/>
</dbReference>
<proteinExistence type="predicted"/>
<dbReference type="Pfam" id="PF00753">
    <property type="entry name" value="Lactamase_B"/>
    <property type="match status" value="1"/>
</dbReference>
<comment type="caution">
    <text evidence="6">The sequence shown here is derived from an EMBL/GenBank/DDBJ whole genome shotgun (WGS) entry which is preliminary data.</text>
</comment>
<feature type="domain" description="Metallo-beta-lactamase" evidence="5">
    <location>
        <begin position="15"/>
        <end position="200"/>
    </location>
</feature>
<evidence type="ECO:0000256" key="1">
    <source>
        <dbReference type="ARBA" id="ARBA00001947"/>
    </source>
</evidence>
<sequence>MSGLRGAIVPVTPFQQNCAILWDDASKVGAVIDPGGDVDRILAAIDQTGAKVEKILLTHGHLDHAGGAAALRDALQARAGAPVPVEGPDIRDKFLLDGIAEQAAAFGFDGRNVTPDRWIAEGDEVTVGPHRFAVLHCPGHTPGSLVYVNQAARFALVGDVLFQGSIGRTDFPYGDHAALISAIKTKLLPLGDDFSFLSGHGPGSTIGAEKAGNPFLR</sequence>
<dbReference type="PANTHER" id="PTHR46233:SF3">
    <property type="entry name" value="HYDROXYACYLGLUTATHIONE HYDROLASE GLOC"/>
    <property type="match status" value="1"/>
</dbReference>
<keyword evidence="3" id="KW-0378">Hydrolase</keyword>
<keyword evidence="4" id="KW-0862">Zinc</keyword>
<dbReference type="EMBL" id="NHRY01000206">
    <property type="protein sequence ID" value="PPQ30660.1"/>
    <property type="molecule type" value="Genomic_DNA"/>
</dbReference>
<evidence type="ECO:0000256" key="3">
    <source>
        <dbReference type="ARBA" id="ARBA00022801"/>
    </source>
</evidence>
<dbReference type="Gene3D" id="3.60.15.10">
    <property type="entry name" value="Ribonuclease Z/Hydroxyacylglutathione hydrolase-like"/>
    <property type="match status" value="1"/>
</dbReference>
<dbReference type="PANTHER" id="PTHR46233">
    <property type="entry name" value="HYDROXYACYLGLUTATHIONE HYDROLASE GLOC"/>
    <property type="match status" value="1"/>
</dbReference>
<evidence type="ECO:0000313" key="7">
    <source>
        <dbReference type="Proteomes" id="UP000239724"/>
    </source>
</evidence>
<protein>
    <recommendedName>
        <fullName evidence="5">Metallo-beta-lactamase domain-containing protein</fullName>
    </recommendedName>
</protein>
<keyword evidence="7" id="KW-1185">Reference proteome</keyword>
<dbReference type="InterPro" id="IPR051453">
    <property type="entry name" value="MBL_Glyoxalase_II"/>
</dbReference>
<dbReference type="Proteomes" id="UP000239724">
    <property type="component" value="Unassembled WGS sequence"/>
</dbReference>
<dbReference type="OrthoDB" id="9802991at2"/>
<dbReference type="SUPFAM" id="SSF56281">
    <property type="entry name" value="Metallo-hydrolase/oxidoreductase"/>
    <property type="match status" value="1"/>
</dbReference>
<comment type="cofactor">
    <cofactor evidence="1">
        <name>Zn(2+)</name>
        <dbReference type="ChEBI" id="CHEBI:29105"/>
    </cofactor>
</comment>
<keyword evidence="2" id="KW-0479">Metal-binding</keyword>
<dbReference type="CDD" id="cd07737">
    <property type="entry name" value="YcbL-like_MBL-fold"/>
    <property type="match status" value="1"/>
</dbReference>
<evidence type="ECO:0000259" key="5">
    <source>
        <dbReference type="SMART" id="SM00849"/>
    </source>
</evidence>
<name>A0A2S6N7S2_RHOGL</name>
<dbReference type="GO" id="GO:0046872">
    <property type="term" value="F:metal ion binding"/>
    <property type="evidence" value="ECO:0007669"/>
    <property type="project" value="UniProtKB-KW"/>
</dbReference>
<accession>A0A2S6N7S2</accession>
<organism evidence="6 7">
    <name type="scientific">Rhodopila globiformis</name>
    <name type="common">Rhodopseudomonas globiformis</name>
    <dbReference type="NCBI Taxonomy" id="1071"/>
    <lineage>
        <taxon>Bacteria</taxon>
        <taxon>Pseudomonadati</taxon>
        <taxon>Pseudomonadota</taxon>
        <taxon>Alphaproteobacteria</taxon>
        <taxon>Acetobacterales</taxon>
        <taxon>Acetobacteraceae</taxon>
        <taxon>Rhodopila</taxon>
    </lineage>
</organism>
<dbReference type="AlphaFoldDB" id="A0A2S6N7S2"/>
<reference evidence="6 7" key="1">
    <citation type="journal article" date="2018" name="Arch. Microbiol.">
        <title>New insights into the metabolic potential of the phototrophic purple bacterium Rhodopila globiformis DSM 161(T) from its draft genome sequence and evidence for a vanadium-dependent nitrogenase.</title>
        <authorList>
            <person name="Imhoff J.F."/>
            <person name="Rahn T."/>
            <person name="Kunzel S."/>
            <person name="Neulinger S.C."/>
        </authorList>
    </citation>
    <scope>NUCLEOTIDE SEQUENCE [LARGE SCALE GENOMIC DNA]</scope>
    <source>
        <strain evidence="6 7">DSM 161</strain>
    </source>
</reference>
<dbReference type="RefSeq" id="WP_104520351.1">
    <property type="nucleotide sequence ID" value="NZ_NHRY01000206.1"/>
</dbReference>